<organism evidence="1 2">
    <name type="scientific">Immersiella caudata</name>
    <dbReference type="NCBI Taxonomy" id="314043"/>
    <lineage>
        <taxon>Eukaryota</taxon>
        <taxon>Fungi</taxon>
        <taxon>Dikarya</taxon>
        <taxon>Ascomycota</taxon>
        <taxon>Pezizomycotina</taxon>
        <taxon>Sordariomycetes</taxon>
        <taxon>Sordariomycetidae</taxon>
        <taxon>Sordariales</taxon>
        <taxon>Lasiosphaeriaceae</taxon>
        <taxon>Immersiella</taxon>
    </lineage>
</organism>
<keyword evidence="2" id="KW-1185">Reference proteome</keyword>
<evidence type="ECO:0000313" key="2">
    <source>
        <dbReference type="Proteomes" id="UP001175000"/>
    </source>
</evidence>
<comment type="caution">
    <text evidence="1">The sequence shown here is derived from an EMBL/GenBank/DDBJ whole genome shotgun (WGS) entry which is preliminary data.</text>
</comment>
<sequence length="57" mass="6495">MSELNRLPQWLARSCLTVLCSGKHLRQSRDGYTPRQRPPLERRALKGPIRLHCGPGS</sequence>
<evidence type="ECO:0000313" key="1">
    <source>
        <dbReference type="EMBL" id="KAK0631197.1"/>
    </source>
</evidence>
<reference evidence="1" key="1">
    <citation type="submission" date="2023-06" db="EMBL/GenBank/DDBJ databases">
        <title>Genome-scale phylogeny and comparative genomics of the fungal order Sordariales.</title>
        <authorList>
            <consortium name="Lawrence Berkeley National Laboratory"/>
            <person name="Hensen N."/>
            <person name="Bonometti L."/>
            <person name="Westerberg I."/>
            <person name="Brannstrom I.O."/>
            <person name="Guillou S."/>
            <person name="Cros-Aarteil S."/>
            <person name="Calhoun S."/>
            <person name="Haridas S."/>
            <person name="Kuo A."/>
            <person name="Mondo S."/>
            <person name="Pangilinan J."/>
            <person name="Riley R."/>
            <person name="Labutti K."/>
            <person name="Andreopoulos B."/>
            <person name="Lipzen A."/>
            <person name="Chen C."/>
            <person name="Yanf M."/>
            <person name="Daum C."/>
            <person name="Ng V."/>
            <person name="Clum A."/>
            <person name="Steindorff A."/>
            <person name="Ohm R."/>
            <person name="Martin F."/>
            <person name="Silar P."/>
            <person name="Natvig D."/>
            <person name="Lalanne C."/>
            <person name="Gautier V."/>
            <person name="Ament-Velasquez S.L."/>
            <person name="Kruys A."/>
            <person name="Hutchinson M.I."/>
            <person name="Powell A.J."/>
            <person name="Barry K."/>
            <person name="Miller A.N."/>
            <person name="Grigoriev I.V."/>
            <person name="Debuchy R."/>
            <person name="Gladieux P."/>
            <person name="Thoren M.H."/>
            <person name="Johannesson H."/>
        </authorList>
    </citation>
    <scope>NUCLEOTIDE SEQUENCE</scope>
    <source>
        <strain evidence="1">CBS 606.72</strain>
    </source>
</reference>
<accession>A0AA39XD44</accession>
<dbReference type="EMBL" id="JAULSU010000001">
    <property type="protein sequence ID" value="KAK0631197.1"/>
    <property type="molecule type" value="Genomic_DNA"/>
</dbReference>
<proteinExistence type="predicted"/>
<dbReference type="AlphaFoldDB" id="A0AA39XD44"/>
<dbReference type="Proteomes" id="UP001175000">
    <property type="component" value="Unassembled WGS sequence"/>
</dbReference>
<gene>
    <name evidence="1" type="ORF">B0T14DRAFT_501286</name>
</gene>
<protein>
    <submittedName>
        <fullName evidence="1">Uncharacterized protein</fullName>
    </submittedName>
</protein>
<name>A0AA39XD44_9PEZI</name>